<feature type="transmembrane region" description="Helical" evidence="11">
    <location>
        <begin position="58"/>
        <end position="79"/>
    </location>
</feature>
<evidence type="ECO:0000256" key="6">
    <source>
        <dbReference type="ARBA" id="ARBA00022519"/>
    </source>
</evidence>
<dbReference type="GO" id="GO:0015297">
    <property type="term" value="F:antiporter activity"/>
    <property type="evidence" value="ECO:0007669"/>
    <property type="project" value="TreeGrafter"/>
</dbReference>
<dbReference type="STRING" id="69222.BG55_01955"/>
<dbReference type="GO" id="GO:0015199">
    <property type="term" value="F:amino-acid betaine transmembrane transporter activity"/>
    <property type="evidence" value="ECO:0007669"/>
    <property type="project" value="TreeGrafter"/>
</dbReference>
<dbReference type="InterPro" id="IPR045324">
    <property type="entry name" value="Small_multidrug_res"/>
</dbReference>
<evidence type="ECO:0000256" key="1">
    <source>
        <dbReference type="ARBA" id="ARBA00004429"/>
    </source>
</evidence>
<keyword evidence="7 10" id="KW-0812">Transmembrane</keyword>
<feature type="transmembrane region" description="Helical" evidence="11">
    <location>
        <begin position="85"/>
        <end position="101"/>
    </location>
</feature>
<evidence type="ECO:0000256" key="2">
    <source>
        <dbReference type="ARBA" id="ARBA00011358"/>
    </source>
</evidence>
<protein>
    <recommendedName>
        <fullName evidence="3">Spermidine export protein MdtJ</fullName>
    </recommendedName>
</protein>
<dbReference type="GO" id="GO:0015220">
    <property type="term" value="F:choline transmembrane transporter activity"/>
    <property type="evidence" value="ECO:0007669"/>
    <property type="project" value="TreeGrafter"/>
</dbReference>
<dbReference type="AlphaFoldDB" id="A0A014MG72"/>
<dbReference type="InterPro" id="IPR037185">
    <property type="entry name" value="EmrE-like"/>
</dbReference>
<evidence type="ECO:0000256" key="8">
    <source>
        <dbReference type="ARBA" id="ARBA00022989"/>
    </source>
</evidence>
<gene>
    <name evidence="12" type="ORF">BG55_01955</name>
</gene>
<dbReference type="PANTHER" id="PTHR30561">
    <property type="entry name" value="SMR FAMILY PROTON-DEPENDENT DRUG EFFLUX TRANSPORTER SUGE"/>
    <property type="match status" value="1"/>
</dbReference>
<reference evidence="12 13" key="1">
    <citation type="submission" date="2014-02" db="EMBL/GenBank/DDBJ databases">
        <title>Draft genome of Erwinia mallotivora strain BT-MARDI, a papaya dieback pathogen.</title>
        <authorList>
            <person name="Redzuan R."/>
            <person name="Abu Bakar N."/>
            <person name="Badrun R."/>
            <person name="Mohd Raih M.F."/>
            <person name="Rozano L."/>
            <person name="Mat Amin N."/>
        </authorList>
    </citation>
    <scope>NUCLEOTIDE SEQUENCE [LARGE SCALE GENOMIC DNA]</scope>
    <source>
        <strain evidence="12 13">BT-MARDI</strain>
    </source>
</reference>
<keyword evidence="4" id="KW-0813">Transport</keyword>
<keyword evidence="9 11" id="KW-0472">Membrane</keyword>
<dbReference type="GO" id="GO:1903711">
    <property type="term" value="P:spermidine transmembrane transport"/>
    <property type="evidence" value="ECO:0007669"/>
    <property type="project" value="TreeGrafter"/>
</dbReference>
<evidence type="ECO:0000256" key="9">
    <source>
        <dbReference type="ARBA" id="ARBA00023136"/>
    </source>
</evidence>
<feature type="transmembrane region" description="Helical" evidence="11">
    <location>
        <begin position="30"/>
        <end position="51"/>
    </location>
</feature>
<dbReference type="GO" id="GO:0005886">
    <property type="term" value="C:plasma membrane"/>
    <property type="evidence" value="ECO:0007669"/>
    <property type="project" value="UniProtKB-SubCell"/>
</dbReference>
<dbReference type="PATRIC" id="fig|69222.5.peg.426"/>
<dbReference type="Proteomes" id="UP000019918">
    <property type="component" value="Unassembled WGS sequence"/>
</dbReference>
<evidence type="ECO:0000256" key="11">
    <source>
        <dbReference type="SAM" id="Phobius"/>
    </source>
</evidence>
<sequence>MKYWLFLAFAILAEVTGTLSMKYASVSGNLSGHAAMYLMITLSYIFLSLAVRRIALGVAYALWEGVGIVLITLGSVLVFEEVLSPLKLAGLAVMLGGIWLIKSGSPAPEKAGHAQEVSHASR</sequence>
<evidence type="ECO:0000256" key="5">
    <source>
        <dbReference type="ARBA" id="ARBA00022475"/>
    </source>
</evidence>
<evidence type="ECO:0000256" key="10">
    <source>
        <dbReference type="RuleBase" id="RU003942"/>
    </source>
</evidence>
<comment type="subunit">
    <text evidence="2">Forms a complex with MdtI.</text>
</comment>
<dbReference type="InterPro" id="IPR000390">
    <property type="entry name" value="Small_drug/metabolite_transptr"/>
</dbReference>
<keyword evidence="13" id="KW-1185">Reference proteome</keyword>
<evidence type="ECO:0000313" key="13">
    <source>
        <dbReference type="Proteomes" id="UP000019918"/>
    </source>
</evidence>
<evidence type="ECO:0000256" key="3">
    <source>
        <dbReference type="ARBA" id="ARBA00021112"/>
    </source>
</evidence>
<dbReference type="EMBL" id="JFHN01000018">
    <property type="protein sequence ID" value="EXU77104.1"/>
    <property type="molecule type" value="Genomic_DNA"/>
</dbReference>
<dbReference type="SUPFAM" id="SSF103481">
    <property type="entry name" value="Multidrug resistance efflux transporter EmrE"/>
    <property type="match status" value="1"/>
</dbReference>
<dbReference type="OrthoDB" id="9808638at2"/>
<keyword evidence="8 11" id="KW-1133">Transmembrane helix</keyword>
<organism evidence="12 13">
    <name type="scientific">Erwinia mallotivora</name>
    <dbReference type="NCBI Taxonomy" id="69222"/>
    <lineage>
        <taxon>Bacteria</taxon>
        <taxon>Pseudomonadati</taxon>
        <taxon>Pseudomonadota</taxon>
        <taxon>Gammaproteobacteria</taxon>
        <taxon>Enterobacterales</taxon>
        <taxon>Erwiniaceae</taxon>
        <taxon>Erwinia</taxon>
    </lineage>
</organism>
<evidence type="ECO:0000256" key="4">
    <source>
        <dbReference type="ARBA" id="ARBA00022448"/>
    </source>
</evidence>
<evidence type="ECO:0000313" key="12">
    <source>
        <dbReference type="EMBL" id="EXU77104.1"/>
    </source>
</evidence>
<keyword evidence="6" id="KW-0997">Cell inner membrane</keyword>
<comment type="caution">
    <text evidence="12">The sequence shown here is derived from an EMBL/GenBank/DDBJ whole genome shotgun (WGS) entry which is preliminary data.</text>
</comment>
<proteinExistence type="inferred from homology"/>
<dbReference type="Pfam" id="PF00893">
    <property type="entry name" value="Multi_Drug_Res"/>
    <property type="match status" value="1"/>
</dbReference>
<evidence type="ECO:0000256" key="7">
    <source>
        <dbReference type="ARBA" id="ARBA00022692"/>
    </source>
</evidence>
<keyword evidence="5" id="KW-1003">Cell membrane</keyword>
<name>A0A014MG72_9GAMM</name>
<dbReference type="Gene3D" id="1.10.3730.20">
    <property type="match status" value="1"/>
</dbReference>
<comment type="subcellular location">
    <subcellularLocation>
        <location evidence="1">Cell inner membrane</location>
        <topology evidence="1">Multi-pass membrane protein</topology>
    </subcellularLocation>
    <subcellularLocation>
        <location evidence="10">Cell membrane</location>
        <topology evidence="10">Multi-pass membrane protein</topology>
    </subcellularLocation>
</comment>
<dbReference type="RefSeq" id="WP_034933749.1">
    <property type="nucleotide sequence ID" value="NZ_JFHN01000018.1"/>
</dbReference>
<dbReference type="PANTHER" id="PTHR30561:SF2">
    <property type="entry name" value="SPERMIDINE EXPORT PROTEIN MDTJ"/>
    <property type="match status" value="1"/>
</dbReference>
<comment type="similarity">
    <text evidence="10">Belongs to the drug/metabolite transporter (DMT) superfamily. Small multidrug resistance (SMR) (TC 2.A.7.1) family.</text>
</comment>
<dbReference type="NCBIfam" id="NF007767">
    <property type="entry name" value="PRK10452.1"/>
    <property type="match status" value="1"/>
</dbReference>
<accession>A0A014MG72</accession>
<dbReference type="GO" id="GO:0031460">
    <property type="term" value="P:glycine betaine transport"/>
    <property type="evidence" value="ECO:0007669"/>
    <property type="project" value="TreeGrafter"/>
</dbReference>